<comment type="caution">
    <text evidence="6">The sequence shown here is derived from an EMBL/GenBank/DDBJ whole genome shotgun (WGS) entry which is preliminary data.</text>
</comment>
<feature type="transmembrane region" description="Helical" evidence="4">
    <location>
        <begin position="176"/>
        <end position="199"/>
    </location>
</feature>
<dbReference type="SMART" id="SM00498">
    <property type="entry name" value="FH2"/>
    <property type="match status" value="1"/>
</dbReference>
<evidence type="ECO:0000256" key="1">
    <source>
        <dbReference type="ARBA" id="ARBA00025793"/>
    </source>
</evidence>
<dbReference type="AlphaFoldDB" id="A0A835M0M2"/>
<feature type="region of interest" description="Disordered" evidence="3">
    <location>
        <begin position="91"/>
        <end position="113"/>
    </location>
</feature>
<evidence type="ECO:0000256" key="3">
    <source>
        <dbReference type="SAM" id="MobiDB-lite"/>
    </source>
</evidence>
<dbReference type="GO" id="GO:0051015">
    <property type="term" value="F:actin filament binding"/>
    <property type="evidence" value="ECO:0007669"/>
    <property type="project" value="InterPro"/>
</dbReference>
<evidence type="ECO:0000313" key="6">
    <source>
        <dbReference type="EMBL" id="KAF9609924.1"/>
    </source>
</evidence>
<reference evidence="6 7" key="1">
    <citation type="submission" date="2020-10" db="EMBL/GenBank/DDBJ databases">
        <title>The Coptis chinensis genome and diversification of protoberbering-type alkaloids.</title>
        <authorList>
            <person name="Wang B."/>
            <person name="Shu S."/>
            <person name="Song C."/>
            <person name="Liu Y."/>
        </authorList>
    </citation>
    <scope>NUCLEOTIDE SEQUENCE [LARGE SCALE GENOMIC DNA]</scope>
    <source>
        <strain evidence="6">HL-2020</strain>
        <tissue evidence="6">Leaf</tissue>
    </source>
</reference>
<accession>A0A835M0M2</accession>
<evidence type="ECO:0000256" key="2">
    <source>
        <dbReference type="RuleBase" id="RU361260"/>
    </source>
</evidence>
<dbReference type="EMBL" id="JADFTS010000004">
    <property type="protein sequence ID" value="KAF9609924.1"/>
    <property type="molecule type" value="Genomic_DNA"/>
</dbReference>
<dbReference type="InterPro" id="IPR027643">
    <property type="entry name" value="Formin-like_plant"/>
</dbReference>
<feature type="compositionally biased region" description="Low complexity" evidence="3">
    <location>
        <begin position="145"/>
        <end position="160"/>
    </location>
</feature>
<dbReference type="SUPFAM" id="SSF101447">
    <property type="entry name" value="Formin homology 2 domain (FH2 domain)"/>
    <property type="match status" value="1"/>
</dbReference>
<dbReference type="PANTHER" id="PTHR23213:SF269">
    <property type="entry name" value="FORMIN-LIKE PROTEIN 5"/>
    <property type="match status" value="1"/>
</dbReference>
<evidence type="ECO:0000259" key="5">
    <source>
        <dbReference type="PROSITE" id="PS51444"/>
    </source>
</evidence>
<feature type="domain" description="FH2" evidence="5">
    <location>
        <begin position="382"/>
        <end position="812"/>
    </location>
</feature>
<feature type="compositionally biased region" description="Pro residues" evidence="3">
    <location>
        <begin position="307"/>
        <end position="356"/>
    </location>
</feature>
<dbReference type="PANTHER" id="PTHR23213">
    <property type="entry name" value="FORMIN-RELATED"/>
    <property type="match status" value="1"/>
</dbReference>
<gene>
    <name evidence="6" type="ORF">IFM89_019290</name>
</gene>
<feature type="compositionally biased region" description="Basic and acidic residues" evidence="3">
    <location>
        <begin position="796"/>
        <end position="806"/>
    </location>
</feature>
<dbReference type="Proteomes" id="UP000631114">
    <property type="component" value="Unassembled WGS sequence"/>
</dbReference>
<keyword evidence="4" id="KW-1133">Transmembrane helix</keyword>
<dbReference type="InterPro" id="IPR015425">
    <property type="entry name" value="FH2_Formin"/>
</dbReference>
<feature type="region of interest" description="Disordered" evidence="3">
    <location>
        <begin position="796"/>
        <end position="824"/>
    </location>
</feature>
<dbReference type="OrthoDB" id="1668162at2759"/>
<dbReference type="GO" id="GO:0045010">
    <property type="term" value="P:actin nucleation"/>
    <property type="evidence" value="ECO:0007669"/>
    <property type="project" value="InterPro"/>
</dbReference>
<feature type="compositionally biased region" description="Polar residues" evidence="3">
    <location>
        <begin position="287"/>
        <end position="305"/>
    </location>
</feature>
<dbReference type="InterPro" id="IPR042201">
    <property type="entry name" value="FH2_Formin_sf"/>
</dbReference>
<keyword evidence="4" id="KW-0812">Transmembrane</keyword>
<name>A0A835M0M2_9MAGN</name>
<feature type="region of interest" description="Disordered" evidence="3">
    <location>
        <begin position="133"/>
        <end position="166"/>
    </location>
</feature>
<dbReference type="PROSITE" id="PS51444">
    <property type="entry name" value="FH2"/>
    <property type="match status" value="1"/>
</dbReference>
<evidence type="ECO:0000256" key="4">
    <source>
        <dbReference type="SAM" id="Phobius"/>
    </source>
</evidence>
<protein>
    <recommendedName>
        <fullName evidence="2">Formin-like protein</fullName>
    </recommendedName>
</protein>
<organism evidence="6 7">
    <name type="scientific">Coptis chinensis</name>
    <dbReference type="NCBI Taxonomy" id="261450"/>
    <lineage>
        <taxon>Eukaryota</taxon>
        <taxon>Viridiplantae</taxon>
        <taxon>Streptophyta</taxon>
        <taxon>Embryophyta</taxon>
        <taxon>Tracheophyta</taxon>
        <taxon>Spermatophyta</taxon>
        <taxon>Magnoliopsida</taxon>
        <taxon>Ranunculales</taxon>
        <taxon>Ranunculaceae</taxon>
        <taxon>Coptidoideae</taxon>
        <taxon>Coptis</taxon>
    </lineage>
</organism>
<dbReference type="Gene3D" id="1.20.58.2220">
    <property type="entry name" value="Formin, FH2 domain"/>
    <property type="match status" value="1"/>
</dbReference>
<keyword evidence="4" id="KW-0472">Membrane</keyword>
<keyword evidence="7" id="KW-1185">Reference proteome</keyword>
<comment type="similarity">
    <text evidence="1">Belongs to the formin-like family. Class-I subfamily.</text>
</comment>
<evidence type="ECO:0000313" key="7">
    <source>
        <dbReference type="Proteomes" id="UP000631114"/>
    </source>
</evidence>
<proteinExistence type="inferred from homology"/>
<dbReference type="Pfam" id="PF02181">
    <property type="entry name" value="FH2"/>
    <property type="match status" value="1"/>
</dbReference>
<sequence length="847" mass="92194">MQMKGTGEAFGLYLNEEMSSKPHKITKVNLRDTISALPPYLKQTLLVCLRKQNILLRASGEEDGSTNWYIRFLESFLSWPHASSRHLGENLLQGATPTSSPAPSPAEVGSGQSPIYAPEASSVVAPSSLYLESSAEPPRAPSIPPDDQSSKKPSASPQSDLAPHVPSITHHDHVQVTVGVVVTAAVTLAFALVLFCYYLKHRENTHRGHAQKDKSPLLTLSLSAFSFDSSRKLSLGGASKTENSYSLSSGTIPNQNAKFLSLNRNVPLESGLSSPNEALSLGETAGGATSSLPSSAASNNITLSVLPSPPLRPPPDLVNPSPPGPPPPPSPPMPSGSMAGPPPPPPPKGVLPPRPPQLFSVNLKPSPLGPKSAACVDGPCPKVESEAQKSKLKPLFWDKVLAKPDQSMVWHQLSAGSFQFDEELIENLFGYPAANKNKNEHKKVLSSQEPPNQYIQILDSKKAQNISILLRALNVKVEEVSDALHEGDELPTELLQTLLRMAPTSEEELKLRLHSGEISQLGPAERFLKVLVDIPFVFKRMDSLLFKRSLQEEISGIKESLATLEVASKELQNSRLFLKLLEAVLKMGNRMNDGTFRGGAQAFKLDTLLKLSDVKGIDGKTTLLHFVVQEIIRSEGKRADRAATKSQNAPAEKSQFEDFSHDKDNYYCSLGLRVISGLGAELENIRKAAGLDANGITSMVSTLGHGLVRTKNFLNSEMKSIEEDSEFHRSLQSFVEHAEVEITCLLEEEKRIMSLVKSTVDCFHGSAGKDEGLLLFVIVRDFLVILDKACEEVSKSTKMAPREPINRESPTVPPADTQKSPPDLRQRLFPAIIDRRIDNSSSDDDSP</sequence>
<feature type="region of interest" description="Disordered" evidence="3">
    <location>
        <begin position="277"/>
        <end position="365"/>
    </location>
</feature>